<dbReference type="Proteomes" id="UP000000845">
    <property type="component" value="Chromosome"/>
</dbReference>
<dbReference type="PANTHER" id="PTHR16222:SF24">
    <property type="entry name" value="ADP-RIBOSYLHYDROLASE ARH3"/>
    <property type="match status" value="1"/>
</dbReference>
<keyword evidence="2" id="KW-0378">Hydrolase</keyword>
<dbReference type="RefSeq" id="WP_012860207.1">
    <property type="nucleotide sequence ID" value="NC_013517.1"/>
</dbReference>
<feature type="binding site" evidence="3">
    <location>
        <position position="59"/>
    </location>
    <ligand>
        <name>Mg(2+)</name>
        <dbReference type="ChEBI" id="CHEBI:18420"/>
        <label>1</label>
    </ligand>
</feature>
<dbReference type="GO" id="GO:0016787">
    <property type="term" value="F:hydrolase activity"/>
    <property type="evidence" value="ECO:0007669"/>
    <property type="project" value="UniProtKB-KW"/>
</dbReference>
<dbReference type="KEGG" id="str:Sterm_0739"/>
<evidence type="ECO:0000313" key="5">
    <source>
        <dbReference type="Proteomes" id="UP000000845"/>
    </source>
</evidence>
<feature type="binding site" evidence="3">
    <location>
        <position position="58"/>
    </location>
    <ligand>
        <name>Mg(2+)</name>
        <dbReference type="ChEBI" id="CHEBI:18420"/>
        <label>1</label>
    </ligand>
</feature>
<dbReference type="SUPFAM" id="SSF101478">
    <property type="entry name" value="ADP-ribosylglycohydrolase"/>
    <property type="match status" value="1"/>
</dbReference>
<dbReference type="EMBL" id="CP001739">
    <property type="protein sequence ID" value="ACZ07611.1"/>
    <property type="molecule type" value="Genomic_DNA"/>
</dbReference>
<evidence type="ECO:0000313" key="4">
    <source>
        <dbReference type="EMBL" id="ACZ07611.1"/>
    </source>
</evidence>
<dbReference type="HOGENOM" id="CLU_024566_8_1_0"/>
<dbReference type="Pfam" id="PF03747">
    <property type="entry name" value="ADP_ribosyl_GH"/>
    <property type="match status" value="1"/>
</dbReference>
<dbReference type="Gene3D" id="1.10.4080.10">
    <property type="entry name" value="ADP-ribosylation/Crystallin J1"/>
    <property type="match status" value="1"/>
</dbReference>
<feature type="binding site" evidence="3">
    <location>
        <position position="57"/>
    </location>
    <ligand>
        <name>Mg(2+)</name>
        <dbReference type="ChEBI" id="CHEBI:18420"/>
        <label>1</label>
    </ligand>
</feature>
<keyword evidence="5" id="KW-1185">Reference proteome</keyword>
<organism evidence="4 5">
    <name type="scientific">Sebaldella termitidis (strain ATCC 33386 / NCTC 11300)</name>
    <dbReference type="NCBI Taxonomy" id="526218"/>
    <lineage>
        <taxon>Bacteria</taxon>
        <taxon>Fusobacteriati</taxon>
        <taxon>Fusobacteriota</taxon>
        <taxon>Fusobacteriia</taxon>
        <taxon>Fusobacteriales</taxon>
        <taxon>Leptotrichiaceae</taxon>
        <taxon>Sebaldella</taxon>
    </lineage>
</organism>
<dbReference type="InterPro" id="IPR036705">
    <property type="entry name" value="Ribosyl_crysJ1_sf"/>
</dbReference>
<keyword evidence="3" id="KW-0460">Magnesium</keyword>
<comment type="cofactor">
    <cofactor evidence="3">
        <name>Mg(2+)</name>
        <dbReference type="ChEBI" id="CHEBI:18420"/>
    </cofactor>
    <text evidence="3">Binds 2 magnesium ions per subunit.</text>
</comment>
<sequence>MREKMKSGIYGYLIGDAVGVPYEFCTSEKLRRLEKIDMIPPKKFNRSHKEVKPGTWSDDGAQMLCMFASLMECRSFNVNNLAKKLLAWYEKGYMAVNQKVFDVGVQTSRSLIEYSKTKNPLTSGLVVKNGRGNGSLMRVFPLGLYNSEHGEDKIVEYAHLQSMITHGDIVPQICCAFYSLWVRETAKGGSIKESYERSADKLMKIYDGQTEYLYYLNERLRPLDYNIKGKGTGYVLDTLRSVRDVLFEHNNYRDVIINAVLLGNDTDTVAAIAGGIAGVHYGYEAIPEDWLRLLKGKNIVEKLLANYS</sequence>
<reference evidence="4 5" key="2">
    <citation type="journal article" date="2010" name="Stand. Genomic Sci.">
        <title>Complete genome sequence of Sebaldella termitidis type strain (NCTC 11300).</title>
        <authorList>
            <person name="Harmon-Smith M."/>
            <person name="Celia L."/>
            <person name="Chertkov O."/>
            <person name="Lapidus A."/>
            <person name="Copeland A."/>
            <person name="Glavina Del Rio T."/>
            <person name="Nolan M."/>
            <person name="Lucas S."/>
            <person name="Tice H."/>
            <person name="Cheng J.F."/>
            <person name="Han C."/>
            <person name="Detter J.C."/>
            <person name="Bruce D."/>
            <person name="Goodwin L."/>
            <person name="Pitluck S."/>
            <person name="Pati A."/>
            <person name="Liolios K."/>
            <person name="Ivanova N."/>
            <person name="Mavromatis K."/>
            <person name="Mikhailova N."/>
            <person name="Chen A."/>
            <person name="Palaniappan K."/>
            <person name="Land M."/>
            <person name="Hauser L."/>
            <person name="Chang Y.J."/>
            <person name="Jeffries C.D."/>
            <person name="Brettin T."/>
            <person name="Goker M."/>
            <person name="Beck B."/>
            <person name="Bristow J."/>
            <person name="Eisen J.A."/>
            <person name="Markowitz V."/>
            <person name="Hugenholtz P."/>
            <person name="Kyrpides N.C."/>
            <person name="Klenk H.P."/>
            <person name="Chen F."/>
        </authorList>
    </citation>
    <scope>NUCLEOTIDE SEQUENCE [LARGE SCALE GENOMIC DNA]</scope>
    <source>
        <strain evidence="5">ATCC 33386 / NCTC 11300</strain>
    </source>
</reference>
<reference evidence="5" key="1">
    <citation type="submission" date="2009-09" db="EMBL/GenBank/DDBJ databases">
        <title>The complete chromosome of Sebaldella termitidis ATCC 33386.</title>
        <authorList>
            <consortium name="US DOE Joint Genome Institute (JGI-PGF)"/>
            <person name="Lucas S."/>
            <person name="Copeland A."/>
            <person name="Lapidus A."/>
            <person name="Glavina del Rio T."/>
            <person name="Dalin E."/>
            <person name="Tice H."/>
            <person name="Bruce D."/>
            <person name="Goodwin L."/>
            <person name="Pitluck S."/>
            <person name="Kyrpides N."/>
            <person name="Mavromatis K."/>
            <person name="Ivanova N."/>
            <person name="Mikhailova N."/>
            <person name="Sims D."/>
            <person name="Meincke L."/>
            <person name="Brettin T."/>
            <person name="Detter J.C."/>
            <person name="Han C."/>
            <person name="Larimer F."/>
            <person name="Land M."/>
            <person name="Hauser L."/>
            <person name="Markowitz V."/>
            <person name="Cheng J.F."/>
            <person name="Hugenholtz P."/>
            <person name="Woyke T."/>
            <person name="Wu D."/>
            <person name="Eisen J.A."/>
        </authorList>
    </citation>
    <scope>NUCLEOTIDE SEQUENCE [LARGE SCALE GENOMIC DNA]</scope>
    <source>
        <strain evidence="5">ATCC 33386 / NCTC 11300</strain>
    </source>
</reference>
<evidence type="ECO:0000256" key="2">
    <source>
        <dbReference type="ARBA" id="ARBA00022801"/>
    </source>
</evidence>
<keyword evidence="3" id="KW-0479">Metal-binding</keyword>
<feature type="binding site" evidence="3">
    <location>
        <position position="268"/>
    </location>
    <ligand>
        <name>Mg(2+)</name>
        <dbReference type="ChEBI" id="CHEBI:18420"/>
        <label>1</label>
    </ligand>
</feature>
<name>D1AQ33_SEBTE</name>
<dbReference type="STRING" id="526218.Sterm_0739"/>
<dbReference type="AlphaFoldDB" id="D1AQ33"/>
<gene>
    <name evidence="4" type="ordered locus">Sterm_0739</name>
</gene>
<dbReference type="GO" id="GO:0046872">
    <property type="term" value="F:metal ion binding"/>
    <property type="evidence" value="ECO:0007669"/>
    <property type="project" value="UniProtKB-KW"/>
</dbReference>
<dbReference type="PANTHER" id="PTHR16222">
    <property type="entry name" value="ADP-RIBOSYLGLYCOHYDROLASE"/>
    <property type="match status" value="1"/>
</dbReference>
<evidence type="ECO:0000256" key="1">
    <source>
        <dbReference type="ARBA" id="ARBA00010702"/>
    </source>
</evidence>
<comment type="similarity">
    <text evidence="1">Belongs to the ADP-ribosylglycohydrolase family.</text>
</comment>
<feature type="binding site" evidence="3">
    <location>
        <position position="267"/>
    </location>
    <ligand>
        <name>Mg(2+)</name>
        <dbReference type="ChEBI" id="CHEBI:18420"/>
        <label>1</label>
    </ligand>
</feature>
<dbReference type="InterPro" id="IPR050792">
    <property type="entry name" value="ADP-ribosylglycohydrolase"/>
</dbReference>
<feature type="binding site" evidence="3">
    <location>
        <position position="265"/>
    </location>
    <ligand>
        <name>Mg(2+)</name>
        <dbReference type="ChEBI" id="CHEBI:18420"/>
        <label>1</label>
    </ligand>
</feature>
<proteinExistence type="inferred from homology"/>
<evidence type="ECO:0000256" key="3">
    <source>
        <dbReference type="PIRSR" id="PIRSR605502-1"/>
    </source>
</evidence>
<dbReference type="InterPro" id="IPR005502">
    <property type="entry name" value="Ribosyl_crysJ1"/>
</dbReference>
<accession>D1AQ33</accession>
<protein>
    <submittedName>
        <fullName evidence="4">ADP-ribosylation/Crystallin J1</fullName>
    </submittedName>
</protein>
<dbReference type="eggNOG" id="COG1397">
    <property type="taxonomic scope" value="Bacteria"/>
</dbReference>